<dbReference type="SUPFAM" id="SSF55729">
    <property type="entry name" value="Acyl-CoA N-acyltransferases (Nat)"/>
    <property type="match status" value="1"/>
</dbReference>
<protein>
    <submittedName>
        <fullName evidence="2">N-acetyltransferase</fullName>
    </submittedName>
</protein>
<organism evidence="2 3">
    <name type="scientific">Sporolactobacillus shoreae</name>
    <dbReference type="NCBI Taxonomy" id="1465501"/>
    <lineage>
        <taxon>Bacteria</taxon>
        <taxon>Bacillati</taxon>
        <taxon>Bacillota</taxon>
        <taxon>Bacilli</taxon>
        <taxon>Bacillales</taxon>
        <taxon>Sporolactobacillaceae</taxon>
        <taxon>Sporolactobacillus</taxon>
    </lineage>
</organism>
<dbReference type="CDD" id="cd04301">
    <property type="entry name" value="NAT_SF"/>
    <property type="match status" value="1"/>
</dbReference>
<feature type="domain" description="N-acetyltransferase" evidence="1">
    <location>
        <begin position="11"/>
        <end position="170"/>
    </location>
</feature>
<reference evidence="2 3" key="1">
    <citation type="journal article" date="2015" name="Int. J. Syst. Evol. Microbiol.">
        <title>Sporolactobacillus shoreae sp. nov. and Sporolactobacillus spathodeae sp. nov., two spore-forming lactic acid bacteria isolated from tree barks in Thailand.</title>
        <authorList>
            <person name="Thamacharoensuk T."/>
            <person name="Kitahara M."/>
            <person name="Ohkuma M."/>
            <person name="Thongchul N."/>
            <person name="Tanasupawat S."/>
        </authorList>
    </citation>
    <scope>NUCLEOTIDE SEQUENCE [LARGE SCALE GENOMIC DNA]</scope>
    <source>
        <strain evidence="2 3">BK92</strain>
    </source>
</reference>
<dbReference type="PANTHER" id="PTHR43792">
    <property type="entry name" value="GNAT FAMILY, PUTATIVE (AFU_ORTHOLOGUE AFUA_3G00765)-RELATED-RELATED"/>
    <property type="match status" value="1"/>
</dbReference>
<keyword evidence="3" id="KW-1185">Reference proteome</keyword>
<dbReference type="OrthoDB" id="9798081at2"/>
<sequence>MRAFFLKTDRLGFSTWQTTDINLANSLWGEPAVTKFISANGLFSKEQVHDRLNKEIKSDQQYNVQYWPLFELKTNKHIGCCGLHPYDLDKKTYEIGFHLKSAYWGNGYATEAATAVIRYAFDQLKSKNLFAGHNPKNVASKNLLLKLGFKYSHDEFYEPTGLNHPSYFYK</sequence>
<comment type="caution">
    <text evidence="2">The sequence shown here is derived from an EMBL/GenBank/DDBJ whole genome shotgun (WGS) entry which is preliminary data.</text>
</comment>
<dbReference type="AlphaFoldDB" id="A0A4Z0GJI7"/>
<evidence type="ECO:0000313" key="3">
    <source>
        <dbReference type="Proteomes" id="UP000298347"/>
    </source>
</evidence>
<dbReference type="InterPro" id="IPR016181">
    <property type="entry name" value="Acyl_CoA_acyltransferase"/>
</dbReference>
<dbReference type="Gene3D" id="3.40.630.30">
    <property type="match status" value="1"/>
</dbReference>
<dbReference type="Proteomes" id="UP000298347">
    <property type="component" value="Unassembled WGS sequence"/>
</dbReference>
<dbReference type="EMBL" id="SRJD01000018">
    <property type="protein sequence ID" value="TGA96943.1"/>
    <property type="molecule type" value="Genomic_DNA"/>
</dbReference>
<evidence type="ECO:0000259" key="1">
    <source>
        <dbReference type="PROSITE" id="PS51186"/>
    </source>
</evidence>
<dbReference type="RefSeq" id="WP_135349397.1">
    <property type="nucleotide sequence ID" value="NZ_SRJD01000018.1"/>
</dbReference>
<accession>A0A4Z0GJI7</accession>
<dbReference type="PROSITE" id="PS51186">
    <property type="entry name" value="GNAT"/>
    <property type="match status" value="1"/>
</dbReference>
<dbReference type="Pfam" id="PF13302">
    <property type="entry name" value="Acetyltransf_3"/>
    <property type="match status" value="1"/>
</dbReference>
<dbReference type="InterPro" id="IPR000182">
    <property type="entry name" value="GNAT_dom"/>
</dbReference>
<name>A0A4Z0GJI7_9BACL</name>
<gene>
    <name evidence="2" type="ORF">E4665_13880</name>
</gene>
<proteinExistence type="predicted"/>
<dbReference type="PANTHER" id="PTHR43792:SF1">
    <property type="entry name" value="N-ACETYLTRANSFERASE DOMAIN-CONTAINING PROTEIN"/>
    <property type="match status" value="1"/>
</dbReference>
<evidence type="ECO:0000313" key="2">
    <source>
        <dbReference type="EMBL" id="TGA96943.1"/>
    </source>
</evidence>
<keyword evidence="2" id="KW-0808">Transferase</keyword>
<dbReference type="GO" id="GO:0016747">
    <property type="term" value="F:acyltransferase activity, transferring groups other than amino-acyl groups"/>
    <property type="evidence" value="ECO:0007669"/>
    <property type="project" value="InterPro"/>
</dbReference>
<dbReference type="InterPro" id="IPR051531">
    <property type="entry name" value="N-acetyltransferase"/>
</dbReference>